<protein>
    <submittedName>
        <fullName evidence="3">YL1_C domain-containing protein</fullName>
    </submittedName>
</protein>
<dbReference type="EMBL" id="UYRT01001409">
    <property type="protein sequence ID" value="VDK29627.1"/>
    <property type="molecule type" value="Genomic_DNA"/>
</dbReference>
<name>A0A183CXN2_9BILA</name>
<dbReference type="OrthoDB" id="5847984at2759"/>
<proteinExistence type="predicted"/>
<gene>
    <name evidence="1" type="ORF">GPUH_LOCUS1223</name>
</gene>
<evidence type="ECO:0000313" key="2">
    <source>
        <dbReference type="Proteomes" id="UP000271098"/>
    </source>
</evidence>
<organism evidence="3">
    <name type="scientific">Gongylonema pulchrum</name>
    <dbReference type="NCBI Taxonomy" id="637853"/>
    <lineage>
        <taxon>Eukaryota</taxon>
        <taxon>Metazoa</taxon>
        <taxon>Ecdysozoa</taxon>
        <taxon>Nematoda</taxon>
        <taxon>Chromadorea</taxon>
        <taxon>Rhabditida</taxon>
        <taxon>Spirurina</taxon>
        <taxon>Spiruromorpha</taxon>
        <taxon>Spiruroidea</taxon>
        <taxon>Gongylonematidae</taxon>
        <taxon>Gongylonema</taxon>
    </lineage>
</organism>
<accession>A0A183CXN2</accession>
<dbReference type="Proteomes" id="UP000271098">
    <property type="component" value="Unassembled WGS sequence"/>
</dbReference>
<reference evidence="1 2" key="2">
    <citation type="submission" date="2018-11" db="EMBL/GenBank/DDBJ databases">
        <authorList>
            <consortium name="Pathogen Informatics"/>
        </authorList>
    </citation>
    <scope>NUCLEOTIDE SEQUENCE [LARGE SCALE GENOMIC DNA]</scope>
</reference>
<evidence type="ECO:0000313" key="1">
    <source>
        <dbReference type="EMBL" id="VDK29627.1"/>
    </source>
</evidence>
<dbReference type="WBParaSite" id="GPUH_0000122301-mRNA-1">
    <property type="protein sequence ID" value="GPUH_0000122301-mRNA-1"/>
    <property type="gene ID" value="GPUH_0000122301"/>
</dbReference>
<evidence type="ECO:0000313" key="3">
    <source>
        <dbReference type="WBParaSite" id="GPUH_0000122301-mRNA-1"/>
    </source>
</evidence>
<reference evidence="3" key="1">
    <citation type="submission" date="2016-06" db="UniProtKB">
        <authorList>
            <consortium name="WormBaseParasite"/>
        </authorList>
    </citation>
    <scope>IDENTIFICATION</scope>
</reference>
<dbReference type="AlphaFoldDB" id="A0A183CXN2"/>
<keyword evidence="2" id="KW-1185">Reference proteome</keyword>
<sequence length="65" mass="7362">MRADSELNSSETLAYSPVIKRYVYDPGTLTHKEYIIKMHRDGEVPAHEYLDVQSFAATSSPFGKL</sequence>